<accession>A0A9D1PX50</accession>
<comment type="caution">
    <text evidence="1">The sequence shown here is derived from an EMBL/GenBank/DDBJ whole genome shotgun (WGS) entry which is preliminary data.</text>
</comment>
<sequence>MIYIHKEEEPPMVRAWKAKRGHVTYKDMPMPLRRELRNALLHEQGYVCCFCGTALGRKENTCIVQMPLARGEHHNVRNAHIAPQSRAPDRVLDYDNICASCDGSFNRMRYPDVRKEAHCDIRQGDALLPVTPLQEDCLSYFSFSADGSVHPNPAKSLEDQEKARQTIAILGLNAGILRCMRAGLLRLIEEVVHKIQEKGWPDGDGEAGVAALLDNLARRDRDGRFAPFYFVALSYFGRAQGTGKDSPGPSA</sequence>
<dbReference type="AlphaFoldDB" id="A0A9D1PX50"/>
<reference evidence="1" key="2">
    <citation type="submission" date="2021-04" db="EMBL/GenBank/DDBJ databases">
        <authorList>
            <person name="Gilroy R."/>
        </authorList>
    </citation>
    <scope>NUCLEOTIDE SEQUENCE</scope>
    <source>
        <strain evidence="1">ChiHecec2B26-446</strain>
    </source>
</reference>
<evidence type="ECO:0000313" key="2">
    <source>
        <dbReference type="Proteomes" id="UP000886752"/>
    </source>
</evidence>
<dbReference type="NCBIfam" id="TIGR02646">
    <property type="entry name" value="retron system putative HNH endonuclease"/>
    <property type="match status" value="1"/>
</dbReference>
<reference evidence="1" key="1">
    <citation type="journal article" date="2021" name="PeerJ">
        <title>Extensive microbial diversity within the chicken gut microbiome revealed by metagenomics and culture.</title>
        <authorList>
            <person name="Gilroy R."/>
            <person name="Ravi A."/>
            <person name="Getino M."/>
            <person name="Pursley I."/>
            <person name="Horton D.L."/>
            <person name="Alikhan N.F."/>
            <person name="Baker D."/>
            <person name="Gharbi K."/>
            <person name="Hall N."/>
            <person name="Watson M."/>
            <person name="Adriaenssens E.M."/>
            <person name="Foster-Nyarko E."/>
            <person name="Jarju S."/>
            <person name="Secka A."/>
            <person name="Antonio M."/>
            <person name="Oren A."/>
            <person name="Chaudhuri R.R."/>
            <person name="La Ragione R."/>
            <person name="Hildebrand F."/>
            <person name="Pallen M.J."/>
        </authorList>
    </citation>
    <scope>NUCLEOTIDE SEQUENCE</scope>
    <source>
        <strain evidence="1">ChiHecec2B26-446</strain>
    </source>
</reference>
<gene>
    <name evidence="1" type="ORF">H9894_03190</name>
</gene>
<organism evidence="1 2">
    <name type="scientific">Candidatus Desulfovibrio intestinipullorum</name>
    <dbReference type="NCBI Taxonomy" id="2838536"/>
    <lineage>
        <taxon>Bacteria</taxon>
        <taxon>Pseudomonadati</taxon>
        <taxon>Thermodesulfobacteriota</taxon>
        <taxon>Desulfovibrionia</taxon>
        <taxon>Desulfovibrionales</taxon>
        <taxon>Desulfovibrionaceae</taxon>
        <taxon>Desulfovibrio</taxon>
    </lineage>
</organism>
<evidence type="ECO:0000313" key="1">
    <source>
        <dbReference type="EMBL" id="HIW00178.1"/>
    </source>
</evidence>
<dbReference type="EMBL" id="DXHV01000035">
    <property type="protein sequence ID" value="HIW00178.1"/>
    <property type="molecule type" value="Genomic_DNA"/>
</dbReference>
<protein>
    <submittedName>
        <fullName evidence="1">TIGR02646 family protein</fullName>
    </submittedName>
</protein>
<dbReference type="InterPro" id="IPR013467">
    <property type="entry name" value="HNH78-like"/>
</dbReference>
<proteinExistence type="predicted"/>
<dbReference type="Proteomes" id="UP000886752">
    <property type="component" value="Unassembled WGS sequence"/>
</dbReference>
<name>A0A9D1PX50_9BACT</name>